<dbReference type="PROSITE" id="PS01124">
    <property type="entry name" value="HTH_ARAC_FAMILY_2"/>
    <property type="match status" value="1"/>
</dbReference>
<dbReference type="KEGG" id="tsig:D6T69_07555"/>
<keyword evidence="4" id="KW-0472">Membrane</keyword>
<evidence type="ECO:0000259" key="5">
    <source>
        <dbReference type="PROSITE" id="PS01124"/>
    </source>
</evidence>
<keyword evidence="4" id="KW-0812">Transmembrane</keyword>
<organism evidence="6 7">
    <name type="scientific">Tenacibaculum singaporense</name>
    <dbReference type="NCBI Taxonomy" id="2358479"/>
    <lineage>
        <taxon>Bacteria</taxon>
        <taxon>Pseudomonadati</taxon>
        <taxon>Bacteroidota</taxon>
        <taxon>Flavobacteriia</taxon>
        <taxon>Flavobacteriales</taxon>
        <taxon>Flavobacteriaceae</taxon>
        <taxon>Tenacibaculum</taxon>
    </lineage>
</organism>
<dbReference type="InterPro" id="IPR020449">
    <property type="entry name" value="Tscrpt_reg_AraC-type_HTH"/>
</dbReference>
<protein>
    <submittedName>
        <fullName evidence="6">AraC family transcriptional regulator</fullName>
    </submittedName>
</protein>
<keyword evidence="2" id="KW-0238">DNA-binding</keyword>
<evidence type="ECO:0000256" key="4">
    <source>
        <dbReference type="SAM" id="Phobius"/>
    </source>
</evidence>
<dbReference type="Pfam" id="PF12833">
    <property type="entry name" value="HTH_18"/>
    <property type="match status" value="1"/>
</dbReference>
<dbReference type="PANTHER" id="PTHR43280:SF29">
    <property type="entry name" value="ARAC-FAMILY TRANSCRIPTIONAL REGULATOR"/>
    <property type="match status" value="1"/>
</dbReference>
<dbReference type="EMBL" id="CP032548">
    <property type="protein sequence ID" value="AZJ35384.1"/>
    <property type="molecule type" value="Genomic_DNA"/>
</dbReference>
<dbReference type="PRINTS" id="PR00032">
    <property type="entry name" value="HTHARAC"/>
</dbReference>
<evidence type="ECO:0000313" key="7">
    <source>
        <dbReference type="Proteomes" id="UP000274593"/>
    </source>
</evidence>
<keyword evidence="1" id="KW-0805">Transcription regulation</keyword>
<accession>A0A3Q8RT73</accession>
<dbReference type="InterPro" id="IPR009057">
    <property type="entry name" value="Homeodomain-like_sf"/>
</dbReference>
<dbReference type="PROSITE" id="PS00041">
    <property type="entry name" value="HTH_ARAC_FAMILY_1"/>
    <property type="match status" value="1"/>
</dbReference>
<dbReference type="GO" id="GO:0043565">
    <property type="term" value="F:sequence-specific DNA binding"/>
    <property type="evidence" value="ECO:0007669"/>
    <property type="project" value="InterPro"/>
</dbReference>
<sequence length="343" mass="39719">MKTEHILILLICGLGVIHGFILGLYLLTQKDIKLTSNKILGVLLILFGIRISKSIFLYFTVDLDYILITLGLTIILLLGPLFYFYTKSFLLRSFKIEKKLLIHGIPFLVFLILNSFKLLTKDFYVSFGIYLIYLHFLVYILASFFLKKSFVQKEDTLTSLKKTWLTLIHIGIIFIWASYFFFLLGDTIPYILGPLIYSVAIYSLSLWAIINKALKEDDKKYQSSSLNNEKSKEIFTQLEYYFQNEKPFLNPDLKLQMVASELNVTSHSLSQSVNENCKQNFQQYLNSYRIKEAKEILLSEKNKKITISSIAYDCGFNSISAFNTAFKKIVNQTPSQFRKTESN</sequence>
<proteinExistence type="predicted"/>
<gene>
    <name evidence="6" type="ORF">D6T69_07555</name>
</gene>
<feature type="domain" description="HTH araC/xylS-type" evidence="5">
    <location>
        <begin position="232"/>
        <end position="340"/>
    </location>
</feature>
<dbReference type="RefSeq" id="WP_125067164.1">
    <property type="nucleotide sequence ID" value="NZ_JBGFGJ010000128.1"/>
</dbReference>
<feature type="transmembrane region" description="Helical" evidence="4">
    <location>
        <begin position="6"/>
        <end position="27"/>
    </location>
</feature>
<dbReference type="InterPro" id="IPR018062">
    <property type="entry name" value="HTH_AraC-typ_CS"/>
</dbReference>
<dbReference type="SMART" id="SM00342">
    <property type="entry name" value="HTH_ARAC"/>
    <property type="match status" value="1"/>
</dbReference>
<keyword evidence="3" id="KW-0804">Transcription</keyword>
<dbReference type="AlphaFoldDB" id="A0A3Q8RT73"/>
<dbReference type="PANTHER" id="PTHR43280">
    <property type="entry name" value="ARAC-FAMILY TRANSCRIPTIONAL REGULATOR"/>
    <property type="match status" value="1"/>
</dbReference>
<keyword evidence="4" id="KW-1133">Transmembrane helix</keyword>
<dbReference type="Proteomes" id="UP000274593">
    <property type="component" value="Chromosome"/>
</dbReference>
<evidence type="ECO:0000313" key="6">
    <source>
        <dbReference type="EMBL" id="AZJ35384.1"/>
    </source>
</evidence>
<name>A0A3Q8RT73_9FLAO</name>
<evidence type="ECO:0000256" key="2">
    <source>
        <dbReference type="ARBA" id="ARBA00023125"/>
    </source>
</evidence>
<feature type="transmembrane region" description="Helical" evidence="4">
    <location>
        <begin position="65"/>
        <end position="85"/>
    </location>
</feature>
<dbReference type="SUPFAM" id="SSF46689">
    <property type="entry name" value="Homeodomain-like"/>
    <property type="match status" value="1"/>
</dbReference>
<feature type="transmembrane region" description="Helical" evidence="4">
    <location>
        <begin position="123"/>
        <end position="142"/>
    </location>
</feature>
<keyword evidence="7" id="KW-1185">Reference proteome</keyword>
<dbReference type="InterPro" id="IPR018060">
    <property type="entry name" value="HTH_AraC"/>
</dbReference>
<feature type="transmembrane region" description="Helical" evidence="4">
    <location>
        <begin position="188"/>
        <end position="210"/>
    </location>
</feature>
<feature type="transmembrane region" description="Helical" evidence="4">
    <location>
        <begin position="39"/>
        <end position="59"/>
    </location>
</feature>
<dbReference type="Gene3D" id="1.10.10.60">
    <property type="entry name" value="Homeodomain-like"/>
    <property type="match status" value="2"/>
</dbReference>
<feature type="transmembrane region" description="Helical" evidence="4">
    <location>
        <begin position="163"/>
        <end position="182"/>
    </location>
</feature>
<reference evidence="6 7" key="1">
    <citation type="submission" date="2018-09" db="EMBL/GenBank/DDBJ databases">
        <title>Insights into the microbiota of Asian seabass (Lates calcarifer) with tenacibaculosis symptoms and description of sp. nov. Tenacibaculum singaporense.</title>
        <authorList>
            <person name="Miyake S."/>
            <person name="Soh M."/>
            <person name="Azman M.N."/>
            <person name="Ngoh S.Y."/>
            <person name="Orban L."/>
        </authorList>
    </citation>
    <scope>NUCLEOTIDE SEQUENCE [LARGE SCALE GENOMIC DNA]</scope>
    <source>
        <strain evidence="6 7">DSM 106434</strain>
    </source>
</reference>
<feature type="transmembrane region" description="Helical" evidence="4">
    <location>
        <begin position="100"/>
        <end position="117"/>
    </location>
</feature>
<dbReference type="GO" id="GO:0003700">
    <property type="term" value="F:DNA-binding transcription factor activity"/>
    <property type="evidence" value="ECO:0007669"/>
    <property type="project" value="InterPro"/>
</dbReference>
<evidence type="ECO:0000256" key="1">
    <source>
        <dbReference type="ARBA" id="ARBA00023015"/>
    </source>
</evidence>
<evidence type="ECO:0000256" key="3">
    <source>
        <dbReference type="ARBA" id="ARBA00023163"/>
    </source>
</evidence>